<proteinExistence type="predicted"/>
<dbReference type="InterPro" id="IPR041698">
    <property type="entry name" value="Methyltransf_25"/>
</dbReference>
<dbReference type="GO" id="GO:0017000">
    <property type="term" value="P:antibiotic biosynthetic process"/>
    <property type="evidence" value="ECO:0007669"/>
    <property type="project" value="UniProtKB-ARBA"/>
</dbReference>
<comment type="caution">
    <text evidence="4">The sequence shown here is derived from an EMBL/GenBank/DDBJ whole genome shotgun (WGS) entry which is preliminary data.</text>
</comment>
<gene>
    <name evidence="4" type="ORF">FB465_1869</name>
</gene>
<dbReference type="GO" id="GO:0008168">
    <property type="term" value="F:methyltransferase activity"/>
    <property type="evidence" value="ECO:0007669"/>
    <property type="project" value="UniProtKB-KW"/>
</dbReference>
<organism evidence="4 5">
    <name type="scientific">Kitasatospora atroaurantiaca</name>
    <dbReference type="NCBI Taxonomy" id="285545"/>
    <lineage>
        <taxon>Bacteria</taxon>
        <taxon>Bacillati</taxon>
        <taxon>Actinomycetota</taxon>
        <taxon>Actinomycetes</taxon>
        <taxon>Kitasatosporales</taxon>
        <taxon>Streptomycetaceae</taxon>
        <taxon>Kitasatospora</taxon>
    </lineage>
</organism>
<keyword evidence="2 4" id="KW-0808">Transferase</keyword>
<dbReference type="OrthoDB" id="22151at2"/>
<protein>
    <submittedName>
        <fullName evidence="4">Methyltransferase family protein</fullName>
    </submittedName>
</protein>
<evidence type="ECO:0000256" key="2">
    <source>
        <dbReference type="ARBA" id="ARBA00022679"/>
    </source>
</evidence>
<dbReference type="GO" id="GO:0032259">
    <property type="term" value="P:methylation"/>
    <property type="evidence" value="ECO:0007669"/>
    <property type="project" value="UniProtKB-KW"/>
</dbReference>
<keyword evidence="5" id="KW-1185">Reference proteome</keyword>
<reference evidence="4 5" key="1">
    <citation type="submission" date="2019-06" db="EMBL/GenBank/DDBJ databases">
        <title>Sequencing the genomes of 1000 actinobacteria strains.</title>
        <authorList>
            <person name="Klenk H.-P."/>
        </authorList>
    </citation>
    <scope>NUCLEOTIDE SEQUENCE [LARGE SCALE GENOMIC DNA]</scope>
    <source>
        <strain evidence="4 5">DSM 41649</strain>
    </source>
</reference>
<dbReference type="Pfam" id="PF13649">
    <property type="entry name" value="Methyltransf_25"/>
    <property type="match status" value="1"/>
</dbReference>
<dbReference type="Proteomes" id="UP000318416">
    <property type="component" value="Unassembled WGS sequence"/>
</dbReference>
<name>A0A561EMM5_9ACTN</name>
<evidence type="ECO:0000256" key="1">
    <source>
        <dbReference type="ARBA" id="ARBA00022603"/>
    </source>
</evidence>
<dbReference type="PANTHER" id="PTHR43861:SF1">
    <property type="entry name" value="TRANS-ACONITATE 2-METHYLTRANSFERASE"/>
    <property type="match status" value="1"/>
</dbReference>
<dbReference type="InterPro" id="IPR029063">
    <property type="entry name" value="SAM-dependent_MTases_sf"/>
</dbReference>
<accession>A0A561EMM5</accession>
<evidence type="ECO:0000313" key="4">
    <source>
        <dbReference type="EMBL" id="TWE16876.1"/>
    </source>
</evidence>
<dbReference type="SUPFAM" id="SSF53335">
    <property type="entry name" value="S-adenosyl-L-methionine-dependent methyltransferases"/>
    <property type="match status" value="1"/>
</dbReference>
<dbReference type="CDD" id="cd02440">
    <property type="entry name" value="AdoMet_MTases"/>
    <property type="match status" value="1"/>
</dbReference>
<dbReference type="PANTHER" id="PTHR43861">
    <property type="entry name" value="TRANS-ACONITATE 2-METHYLTRANSFERASE-RELATED"/>
    <property type="match status" value="1"/>
</dbReference>
<evidence type="ECO:0000313" key="5">
    <source>
        <dbReference type="Proteomes" id="UP000318416"/>
    </source>
</evidence>
<feature type="domain" description="Methyltransferase" evidence="3">
    <location>
        <begin position="55"/>
        <end position="147"/>
    </location>
</feature>
<dbReference type="Gene3D" id="3.40.50.150">
    <property type="entry name" value="Vaccinia Virus protein VP39"/>
    <property type="match status" value="1"/>
</dbReference>
<dbReference type="EMBL" id="VIVR01000001">
    <property type="protein sequence ID" value="TWE16876.1"/>
    <property type="molecule type" value="Genomic_DNA"/>
</dbReference>
<sequence length="212" mass="22808">MSIAEITVAWERYARDRTPRRDRNAAGAASWFNWTSHPDHGPDEAVLGDLRGRSVLELGSGTGCNLAHLATLGARCVGLDVAPSQTAKAIARWGHLPGLEFTTGEAVDTLATTPDLFDVVYSVFGAVWFTDPDVLLPLMRHALAPGGVIAFSHTAPADAASPSPDACVRRYDLDGRQWVDLLVRHGFARAEWDVIEGPGGRGPRTLLVRAFA</sequence>
<keyword evidence="1 4" id="KW-0489">Methyltransferase</keyword>
<dbReference type="AlphaFoldDB" id="A0A561EMM5"/>
<dbReference type="RefSeq" id="WP_145789326.1">
    <property type="nucleotide sequence ID" value="NZ_BAAABR010000036.1"/>
</dbReference>
<evidence type="ECO:0000259" key="3">
    <source>
        <dbReference type="Pfam" id="PF13649"/>
    </source>
</evidence>